<dbReference type="Pfam" id="PF01035">
    <property type="entry name" value="DNA_binding_1"/>
    <property type="match status" value="1"/>
</dbReference>
<dbReference type="NCBIfam" id="TIGR00589">
    <property type="entry name" value="ogt"/>
    <property type="match status" value="1"/>
</dbReference>
<keyword evidence="4 15" id="KW-0489">Methyltransferase</keyword>
<dbReference type="InterPro" id="IPR036388">
    <property type="entry name" value="WH-like_DNA-bd_sf"/>
</dbReference>
<dbReference type="Pfam" id="PF02805">
    <property type="entry name" value="Ada_Zn_binding"/>
    <property type="match status" value="1"/>
</dbReference>
<keyword evidence="16" id="KW-1185">Reference proteome</keyword>
<comment type="catalytic activity">
    <reaction evidence="11">
        <text>a 6-O-methyl-2'-deoxyguanosine in DNA + L-cysteinyl-[protein] = S-methyl-L-cysteinyl-[protein] + a 2'-deoxyguanosine in DNA</text>
        <dbReference type="Rhea" id="RHEA:24000"/>
        <dbReference type="Rhea" id="RHEA-COMP:10131"/>
        <dbReference type="Rhea" id="RHEA-COMP:10132"/>
        <dbReference type="Rhea" id="RHEA-COMP:11367"/>
        <dbReference type="Rhea" id="RHEA-COMP:11368"/>
        <dbReference type="ChEBI" id="CHEBI:29950"/>
        <dbReference type="ChEBI" id="CHEBI:82612"/>
        <dbReference type="ChEBI" id="CHEBI:85445"/>
        <dbReference type="ChEBI" id="CHEBI:85448"/>
        <dbReference type="EC" id="2.1.1.63"/>
    </reaction>
</comment>
<accession>A0A437LWV7</accession>
<comment type="catalytic activity">
    <reaction evidence="1">
        <text>a 4-O-methyl-thymidine in DNA + L-cysteinyl-[protein] = a thymidine in DNA + S-methyl-L-cysteinyl-[protein]</text>
        <dbReference type="Rhea" id="RHEA:53428"/>
        <dbReference type="Rhea" id="RHEA-COMP:10131"/>
        <dbReference type="Rhea" id="RHEA-COMP:10132"/>
        <dbReference type="Rhea" id="RHEA-COMP:13555"/>
        <dbReference type="Rhea" id="RHEA-COMP:13556"/>
        <dbReference type="ChEBI" id="CHEBI:29950"/>
        <dbReference type="ChEBI" id="CHEBI:82612"/>
        <dbReference type="ChEBI" id="CHEBI:137386"/>
        <dbReference type="ChEBI" id="CHEBI:137387"/>
        <dbReference type="EC" id="2.1.1.63"/>
    </reaction>
</comment>
<dbReference type="RefSeq" id="WP_127746110.1">
    <property type="nucleotide sequence ID" value="NZ_SACN01000004.1"/>
</dbReference>
<evidence type="ECO:0000256" key="1">
    <source>
        <dbReference type="ARBA" id="ARBA00001286"/>
    </source>
</evidence>
<dbReference type="Gene3D" id="1.10.10.10">
    <property type="entry name" value="Winged helix-like DNA-binding domain superfamily/Winged helix DNA-binding domain"/>
    <property type="match status" value="1"/>
</dbReference>
<dbReference type="GO" id="GO:0003908">
    <property type="term" value="F:methylated-DNA-[protein]-cysteine S-methyltransferase activity"/>
    <property type="evidence" value="ECO:0007669"/>
    <property type="project" value="UniProtKB-EC"/>
</dbReference>
<dbReference type="PIRSF" id="PIRSF000409">
    <property type="entry name" value="Ada"/>
    <property type="match status" value="1"/>
</dbReference>
<feature type="binding site" evidence="13">
    <location>
        <position position="33"/>
    </location>
    <ligand>
        <name>Zn(2+)</name>
        <dbReference type="ChEBI" id="CHEBI:29105"/>
    </ligand>
</feature>
<dbReference type="SUPFAM" id="SSF57884">
    <property type="entry name" value="Ada DNA repair protein, N-terminal domain (N-Ada 10)"/>
    <property type="match status" value="1"/>
</dbReference>
<dbReference type="CDD" id="cd06445">
    <property type="entry name" value="ATase"/>
    <property type="match status" value="1"/>
</dbReference>
<keyword evidence="13" id="KW-0862">Zinc</keyword>
<dbReference type="InterPro" id="IPR009057">
    <property type="entry name" value="Homeodomain-like_sf"/>
</dbReference>
<dbReference type="PANTHER" id="PTHR10815">
    <property type="entry name" value="METHYLATED-DNA--PROTEIN-CYSTEINE METHYLTRANSFERASE"/>
    <property type="match status" value="1"/>
</dbReference>
<evidence type="ECO:0000256" key="11">
    <source>
        <dbReference type="ARBA" id="ARBA00049348"/>
    </source>
</evidence>
<dbReference type="InterPro" id="IPR016221">
    <property type="entry name" value="Bifunct_regulatory_prot_Ada"/>
</dbReference>
<dbReference type="Gene3D" id="3.40.10.10">
    <property type="entry name" value="DNA Methylphosphotriester Repair Domain"/>
    <property type="match status" value="1"/>
</dbReference>
<feature type="active site" description="Nucleophile; methyl group acceptor from either O6-methylguanine or O4-methylthymine" evidence="12">
    <location>
        <position position="316"/>
    </location>
</feature>
<dbReference type="PROSITE" id="PS00374">
    <property type="entry name" value="MGMT"/>
    <property type="match status" value="1"/>
</dbReference>
<evidence type="ECO:0000256" key="7">
    <source>
        <dbReference type="ARBA" id="ARBA00023015"/>
    </source>
</evidence>
<feature type="binding site" evidence="13">
    <location>
        <position position="37"/>
    </location>
    <ligand>
        <name>Zn(2+)</name>
        <dbReference type="ChEBI" id="CHEBI:29105"/>
    </ligand>
</feature>
<evidence type="ECO:0000259" key="14">
    <source>
        <dbReference type="PROSITE" id="PS01124"/>
    </source>
</evidence>
<evidence type="ECO:0000256" key="9">
    <source>
        <dbReference type="ARBA" id="ARBA00023163"/>
    </source>
</evidence>
<dbReference type="SUPFAM" id="SSF46767">
    <property type="entry name" value="Methylated DNA-protein cysteine methyltransferase, C-terminal domain"/>
    <property type="match status" value="1"/>
</dbReference>
<comment type="caution">
    <text evidence="15">The sequence shown here is derived from an EMBL/GenBank/DDBJ whole genome shotgun (WGS) entry which is preliminary data.</text>
</comment>
<dbReference type="InterPro" id="IPR036631">
    <property type="entry name" value="MGMT_N_sf"/>
</dbReference>
<dbReference type="PANTHER" id="PTHR10815:SF14">
    <property type="entry name" value="BIFUNCTIONAL TRANSCRIPTIONAL ACTIVATOR_DNA REPAIR ENZYME ADA"/>
    <property type="match status" value="1"/>
</dbReference>
<evidence type="ECO:0000256" key="4">
    <source>
        <dbReference type="ARBA" id="ARBA00022603"/>
    </source>
</evidence>
<evidence type="ECO:0000256" key="13">
    <source>
        <dbReference type="PIRSR" id="PIRSR000409-3"/>
    </source>
</evidence>
<gene>
    <name evidence="15" type="ORF">EOD43_21030</name>
</gene>
<feature type="domain" description="HTH araC/xylS-type" evidence="14">
    <location>
        <begin position="98"/>
        <end position="179"/>
    </location>
</feature>
<keyword evidence="10" id="KW-0234">DNA repair</keyword>
<dbReference type="SUPFAM" id="SSF53155">
    <property type="entry name" value="Methylated DNA-protein cysteine methyltransferase domain"/>
    <property type="match status" value="1"/>
</dbReference>
<dbReference type="Gene3D" id="1.10.10.60">
    <property type="entry name" value="Homeodomain-like"/>
    <property type="match status" value="1"/>
</dbReference>
<dbReference type="Pfam" id="PF12833">
    <property type="entry name" value="HTH_18"/>
    <property type="match status" value="1"/>
</dbReference>
<dbReference type="InterPro" id="IPR035451">
    <property type="entry name" value="Ada-like_dom_sf"/>
</dbReference>
<sequence length="346" mass="36302">MNAITLDPRWARIVARDAEDDFVFSVASTGIYCRPGCPARTPSPKNIAFHDSPAAAEAAGFRACKRCLPDQPPLAERHAALIAEACRRIEAAEEPPVLAELAAAVGLSPHHFHRLFRKITGLTPKGYADAHRAEKVRGALQGGATVTEALYEAGFGSSGRFYAAADGALGMAPSRFAKGGQGATIRYGIGPSSLGLVLAAVSDRGVCSILLGDDEGELEAELGRRFPRAALVADPDLGDTVAAVTALVEAPGRGLSLPLDIRGTAFQQQVWDALRAIPAGETRSYADVARAIGSPRAVRAVAGACAANKLALAIPCHRVVHGNGDVSGYRWGTERKRALLAREKLS</sequence>
<feature type="binding site" evidence="13">
    <location>
        <position position="64"/>
    </location>
    <ligand>
        <name>Zn(2+)</name>
        <dbReference type="ChEBI" id="CHEBI:29105"/>
    </ligand>
</feature>
<keyword evidence="5 15" id="KW-0808">Transferase</keyword>
<dbReference type="GO" id="GO:0043565">
    <property type="term" value="F:sequence-specific DNA binding"/>
    <property type="evidence" value="ECO:0007669"/>
    <property type="project" value="InterPro"/>
</dbReference>
<comment type="cofactor">
    <cofactor evidence="13">
        <name>Zn(2+)</name>
        <dbReference type="ChEBI" id="CHEBI:29105"/>
    </cofactor>
    <text evidence="13">Binds 1 zinc ion per subunit.</text>
</comment>
<comment type="similarity">
    <text evidence="2">Belongs to the MGMT family.</text>
</comment>
<evidence type="ECO:0000256" key="12">
    <source>
        <dbReference type="PIRSR" id="PIRSR000409-1"/>
    </source>
</evidence>
<proteinExistence type="inferred from homology"/>
<dbReference type="GO" id="GO:0006281">
    <property type="term" value="P:DNA repair"/>
    <property type="evidence" value="ECO:0007669"/>
    <property type="project" value="UniProtKB-KW"/>
</dbReference>
<dbReference type="InterPro" id="IPR004026">
    <property type="entry name" value="Ada_DNA_repair_Zn-bd"/>
</dbReference>
<dbReference type="GO" id="GO:0003700">
    <property type="term" value="F:DNA-binding transcription factor activity"/>
    <property type="evidence" value="ECO:0007669"/>
    <property type="project" value="InterPro"/>
</dbReference>
<dbReference type="NCBIfam" id="NF011964">
    <property type="entry name" value="PRK15435.1"/>
    <property type="match status" value="1"/>
</dbReference>
<dbReference type="InterPro" id="IPR001497">
    <property type="entry name" value="MethylDNA_cys_MeTrfase_AS"/>
</dbReference>
<evidence type="ECO:0000256" key="2">
    <source>
        <dbReference type="ARBA" id="ARBA00008711"/>
    </source>
</evidence>
<keyword evidence="7" id="KW-0805">Transcription regulation</keyword>
<name>A0A437LWV7_9SPHN</name>
<evidence type="ECO:0000313" key="15">
    <source>
        <dbReference type="EMBL" id="RVT89859.1"/>
    </source>
</evidence>
<feature type="binding site" evidence="13">
    <location>
        <position position="67"/>
    </location>
    <ligand>
        <name>Zn(2+)</name>
        <dbReference type="ChEBI" id="CHEBI:29105"/>
    </ligand>
</feature>
<dbReference type="EC" id="2.1.1.63" evidence="3"/>
<evidence type="ECO:0000256" key="6">
    <source>
        <dbReference type="ARBA" id="ARBA00022763"/>
    </source>
</evidence>
<dbReference type="PROSITE" id="PS01124">
    <property type="entry name" value="HTH_ARAC_FAMILY_2"/>
    <property type="match status" value="1"/>
</dbReference>
<dbReference type="GO" id="GO:0032259">
    <property type="term" value="P:methylation"/>
    <property type="evidence" value="ECO:0007669"/>
    <property type="project" value="UniProtKB-KW"/>
</dbReference>
<evidence type="ECO:0000256" key="8">
    <source>
        <dbReference type="ARBA" id="ARBA00023159"/>
    </source>
</evidence>
<protein>
    <recommendedName>
        <fullName evidence="3">methylated-DNA--[protein]-cysteine S-methyltransferase</fullName>
        <ecNumber evidence="3">2.1.1.63</ecNumber>
    </recommendedName>
</protein>
<keyword evidence="15" id="KW-0238">DNA-binding</keyword>
<dbReference type="FunFam" id="1.10.10.10:FF:000214">
    <property type="entry name" value="Methylated-DNA--protein-cysteine methyltransferase"/>
    <property type="match status" value="1"/>
</dbReference>
<dbReference type="Gene3D" id="3.30.160.70">
    <property type="entry name" value="Methylated DNA-protein cysteine methyltransferase domain"/>
    <property type="match status" value="1"/>
</dbReference>
<dbReference type="EMBL" id="SACN01000004">
    <property type="protein sequence ID" value="RVT89859.1"/>
    <property type="molecule type" value="Genomic_DNA"/>
</dbReference>
<feature type="active site" description="Nucleophile; methyl group acceptor from methylphosphotriester" evidence="12">
    <location>
        <position position="33"/>
    </location>
</feature>
<dbReference type="SMART" id="SM00342">
    <property type="entry name" value="HTH_ARAC"/>
    <property type="match status" value="1"/>
</dbReference>
<evidence type="ECO:0000256" key="5">
    <source>
        <dbReference type="ARBA" id="ARBA00022679"/>
    </source>
</evidence>
<dbReference type="OrthoDB" id="9802228at2"/>
<dbReference type="InterPro" id="IPR036217">
    <property type="entry name" value="MethylDNA_cys_MeTrfase_DNAb"/>
</dbReference>
<keyword evidence="13" id="KW-0479">Metal-binding</keyword>
<keyword evidence="9" id="KW-0804">Transcription</keyword>
<dbReference type="InterPro" id="IPR018060">
    <property type="entry name" value="HTH_AraC"/>
</dbReference>
<keyword evidence="8" id="KW-0010">Activator</keyword>
<dbReference type="AlphaFoldDB" id="A0A437LWV7"/>
<organism evidence="15 16">
    <name type="scientific">Sphingomonas crocodyli</name>
    <dbReference type="NCBI Taxonomy" id="1979270"/>
    <lineage>
        <taxon>Bacteria</taxon>
        <taxon>Pseudomonadati</taxon>
        <taxon>Pseudomonadota</taxon>
        <taxon>Alphaproteobacteria</taxon>
        <taxon>Sphingomonadales</taxon>
        <taxon>Sphingomonadaceae</taxon>
        <taxon>Sphingomonas</taxon>
    </lineage>
</organism>
<evidence type="ECO:0000256" key="3">
    <source>
        <dbReference type="ARBA" id="ARBA00011918"/>
    </source>
</evidence>
<keyword evidence="6" id="KW-0227">DNA damage</keyword>
<dbReference type="Proteomes" id="UP000282971">
    <property type="component" value="Unassembled WGS sequence"/>
</dbReference>
<dbReference type="InterPro" id="IPR014048">
    <property type="entry name" value="MethylDNA_cys_MeTrfase_DNA-bd"/>
</dbReference>
<reference evidence="15 16" key="1">
    <citation type="submission" date="2019-01" db="EMBL/GenBank/DDBJ databases">
        <authorList>
            <person name="Chen W.-M."/>
        </authorList>
    </citation>
    <scope>NUCLEOTIDE SEQUENCE [LARGE SCALE GENOMIC DNA]</scope>
    <source>
        <strain evidence="15 16">CCP-7</strain>
    </source>
</reference>
<evidence type="ECO:0000313" key="16">
    <source>
        <dbReference type="Proteomes" id="UP000282971"/>
    </source>
</evidence>
<dbReference type="GO" id="GO:0008270">
    <property type="term" value="F:zinc ion binding"/>
    <property type="evidence" value="ECO:0007669"/>
    <property type="project" value="InterPro"/>
</dbReference>
<dbReference type="SUPFAM" id="SSF46689">
    <property type="entry name" value="Homeodomain-like"/>
    <property type="match status" value="1"/>
</dbReference>
<evidence type="ECO:0000256" key="10">
    <source>
        <dbReference type="ARBA" id="ARBA00023204"/>
    </source>
</evidence>